<protein>
    <submittedName>
        <fullName evidence="1">3'-5' RNA exonuclease complex component</fullName>
        <ecNumber evidence="1">3.1.13.1</ecNumber>
    </submittedName>
</protein>
<comment type="caution">
    <text evidence="1">The sequence shown here is derived from an EMBL/GenBank/DDBJ whole genome shotgun (WGS) entry which is preliminary data.</text>
</comment>
<evidence type="ECO:0000313" key="2">
    <source>
        <dbReference type="Proteomes" id="UP001172386"/>
    </source>
</evidence>
<keyword evidence="1" id="KW-0378">Hydrolase</keyword>
<proteinExistence type="predicted"/>
<keyword evidence="1" id="KW-0540">Nuclease</keyword>
<keyword evidence="2" id="KW-1185">Reference proteome</keyword>
<keyword evidence="1" id="KW-0269">Exonuclease</keyword>
<dbReference type="EC" id="3.1.13.1" evidence="1"/>
<organism evidence="1 2">
    <name type="scientific">Neophaeococcomyces mojaviensis</name>
    <dbReference type="NCBI Taxonomy" id="3383035"/>
    <lineage>
        <taxon>Eukaryota</taxon>
        <taxon>Fungi</taxon>
        <taxon>Dikarya</taxon>
        <taxon>Ascomycota</taxon>
        <taxon>Pezizomycotina</taxon>
        <taxon>Eurotiomycetes</taxon>
        <taxon>Chaetothyriomycetidae</taxon>
        <taxon>Chaetothyriales</taxon>
        <taxon>Chaetothyriales incertae sedis</taxon>
        <taxon>Neophaeococcomyces</taxon>
    </lineage>
</organism>
<accession>A0ACC2ZZR4</accession>
<reference evidence="1" key="1">
    <citation type="submission" date="2022-10" db="EMBL/GenBank/DDBJ databases">
        <title>Culturing micro-colonial fungi from biological soil crusts in the Mojave desert and describing Neophaeococcomyces mojavensis, and introducing the new genera and species Taxawa tesnikishii.</title>
        <authorList>
            <person name="Kurbessoian T."/>
            <person name="Stajich J.E."/>
        </authorList>
    </citation>
    <scope>NUCLEOTIDE SEQUENCE</scope>
    <source>
        <strain evidence="1">JES_112</strain>
    </source>
</reference>
<sequence>MLSRDSLRVLRGQKYQNYVCPFCLSRGLATRSKIAPTSHRPQRPSLYQTLRPGPSKHKGRTRTFTNAGSLKDAQATSRYAASPLDNGTLPFLPDQFGKSKNVRDYLHQWSVEHQRQLEETAPGEVQRTHGRQLSLPNALFARDNQTPTVQEEVEAEAGDHVENDDLDSSFVGSTKRELKPGDLFFMDSTRVRQQYALYLGHSGYQAQYLLADGRWFVDTQSVWSRYIVRNFATEQEMSAIRTFLPVKPVEISRDASGGTVPMHATGEIPLAAASHILSKIASLSAEVADYKRQHARTLNTLHDVLAHESEFKLLPFENIVQDYFNVDLRSSSEALKLMIIDEFFDNDSLLPLVSRETYQISIMPKRMSRAISTATQWARQYQDAAARAATGKDVSQELQKNPLTSFISKARRLISRSRKIRLPTLDNGISPTIESAVPEDRQVHRIATGEEFSPTDKIIIEFLWLVYIKQPVLWSPATSRHLAVGSLLLRAVGAYPAHRLERRVGRIFLTEIGCLDPWHNLSDYSVTAPLPFLGLNHDARIMNEKQAKALSQLKLNWNGVDIPFPDTMAHLRKDWGNLEVFTIDSPTTNLVDDGISVEPSAEHPGHYWVHIHIAHPSAFLPFNHAFNERARLMGGGFYDPLGNESSMPYEFLRTFSIGPNKPVLTCSTLLAPNGSVKSVEIVPGIVRNVVKIHSDRLASFMGTKSTIVNRLRIGKTKGSAGEEFTDAMEKLSEQAAQQQELLQQYGSTMKLLQKLMVLRWEARYRENPNHLKMRKTPRVKIDLALQMGEPADRSYERIFRSEHCIGDPSITVRASLAQLHENFDDQATKDDLLTTAMILAQESAGLWLRQRDVPGVYRSNMPRGGFDLEKLNNLGANEGFLAPSSTDSTIPYPYVILNAAQMASFTNPLRKYIDLLNHYNIDAYLKANSEATNQSNHEPHDVVYPQSRKELTKYIRENDVYMDISQMSGKSKFHWTFQALFRAFHFNEAKLPEVWDIVVGNPVRIGKHLDADVHINGHLLVFGLQVRLEPSEEGWEKQAKFRQYLPVKLLRVDSHYDLLCVAVGPPSDTPIANGGTCIYPEFTIADE</sequence>
<dbReference type="EMBL" id="JAPDRQ010000168">
    <property type="protein sequence ID" value="KAJ9653083.1"/>
    <property type="molecule type" value="Genomic_DNA"/>
</dbReference>
<dbReference type="Proteomes" id="UP001172386">
    <property type="component" value="Unassembled WGS sequence"/>
</dbReference>
<evidence type="ECO:0000313" key="1">
    <source>
        <dbReference type="EMBL" id="KAJ9653083.1"/>
    </source>
</evidence>
<gene>
    <name evidence="1" type="primary">MSU1</name>
    <name evidence="1" type="ORF">H2198_007697</name>
</gene>
<name>A0ACC2ZZR4_9EURO</name>